<evidence type="ECO:0000313" key="7">
    <source>
        <dbReference type="EMBL" id="NML32369.1"/>
    </source>
</evidence>
<keyword evidence="3" id="KW-0560">Oxidoreductase</keyword>
<reference evidence="7 8" key="1">
    <citation type="submission" date="2020-04" db="EMBL/GenBank/DDBJ databases">
        <title>Paraburkholderia sp. G-4-1-8 isolated from soil.</title>
        <authorList>
            <person name="Dahal R.H."/>
        </authorList>
    </citation>
    <scope>NUCLEOTIDE SEQUENCE [LARGE SCALE GENOMIC DNA]</scope>
    <source>
        <strain evidence="7 8">G-4-1-8</strain>
    </source>
</reference>
<dbReference type="InterPro" id="IPR050584">
    <property type="entry name" value="Cholesterol_7-desaturase"/>
</dbReference>
<evidence type="ECO:0000259" key="6">
    <source>
        <dbReference type="PROSITE" id="PS51296"/>
    </source>
</evidence>
<dbReference type="Pfam" id="PF00355">
    <property type="entry name" value="Rieske"/>
    <property type="match status" value="1"/>
</dbReference>
<evidence type="ECO:0000313" key="8">
    <source>
        <dbReference type="Proteomes" id="UP000583127"/>
    </source>
</evidence>
<dbReference type="AlphaFoldDB" id="A0A7X9X6F0"/>
<protein>
    <submittedName>
        <fullName evidence="7">Aromatic ring-hydroxylating dioxygenase subunit alpha</fullName>
    </submittedName>
</protein>
<dbReference type="Pfam" id="PF19112">
    <property type="entry name" value="VanA_C"/>
    <property type="match status" value="1"/>
</dbReference>
<dbReference type="GO" id="GO:0051537">
    <property type="term" value="F:2 iron, 2 sulfur cluster binding"/>
    <property type="evidence" value="ECO:0007669"/>
    <property type="project" value="UniProtKB-KW"/>
</dbReference>
<dbReference type="CDD" id="cd03469">
    <property type="entry name" value="Rieske_RO_Alpha_N"/>
    <property type="match status" value="1"/>
</dbReference>
<dbReference type="PANTHER" id="PTHR21266:SF60">
    <property type="entry name" value="3-KETOSTEROID-9-ALPHA-MONOOXYGENASE, OXYGENASE COMPONENT"/>
    <property type="match status" value="1"/>
</dbReference>
<evidence type="ECO:0000256" key="3">
    <source>
        <dbReference type="ARBA" id="ARBA00023002"/>
    </source>
</evidence>
<dbReference type="RefSeq" id="WP_169498613.1">
    <property type="nucleotide sequence ID" value="NZ_JABBFZ010000008.1"/>
</dbReference>
<keyword evidence="1" id="KW-0001">2Fe-2S</keyword>
<dbReference type="PANTHER" id="PTHR21266">
    <property type="entry name" value="IRON-SULFUR DOMAIN CONTAINING PROTEIN"/>
    <property type="match status" value="1"/>
</dbReference>
<dbReference type="Gene3D" id="2.102.10.10">
    <property type="entry name" value="Rieske [2Fe-2S] iron-sulphur domain"/>
    <property type="match status" value="1"/>
</dbReference>
<keyword evidence="2" id="KW-0479">Metal-binding</keyword>
<dbReference type="EMBL" id="JABBFZ010000008">
    <property type="protein sequence ID" value="NML32369.1"/>
    <property type="molecule type" value="Genomic_DNA"/>
</dbReference>
<feature type="domain" description="Rieske" evidence="6">
    <location>
        <begin position="34"/>
        <end position="137"/>
    </location>
</feature>
<keyword evidence="8" id="KW-1185">Reference proteome</keyword>
<dbReference type="GO" id="GO:0046872">
    <property type="term" value="F:metal ion binding"/>
    <property type="evidence" value="ECO:0007669"/>
    <property type="project" value="UniProtKB-KW"/>
</dbReference>
<evidence type="ECO:0000256" key="1">
    <source>
        <dbReference type="ARBA" id="ARBA00022714"/>
    </source>
</evidence>
<accession>A0A7X9X6F0</accession>
<dbReference type="Proteomes" id="UP000583127">
    <property type="component" value="Unassembled WGS sequence"/>
</dbReference>
<organism evidence="7 8">
    <name type="scientific">Paraburkholderia antibiotica</name>
    <dbReference type="NCBI Taxonomy" id="2728839"/>
    <lineage>
        <taxon>Bacteria</taxon>
        <taxon>Pseudomonadati</taxon>
        <taxon>Pseudomonadota</taxon>
        <taxon>Betaproteobacteria</taxon>
        <taxon>Burkholderiales</taxon>
        <taxon>Burkholderiaceae</taxon>
        <taxon>Paraburkholderia</taxon>
    </lineage>
</organism>
<keyword evidence="7" id="KW-0223">Dioxygenase</keyword>
<keyword evidence="5" id="KW-0411">Iron-sulfur</keyword>
<dbReference type="GO" id="GO:0051213">
    <property type="term" value="F:dioxygenase activity"/>
    <property type="evidence" value="ECO:0007669"/>
    <property type="project" value="UniProtKB-KW"/>
</dbReference>
<evidence type="ECO:0000256" key="2">
    <source>
        <dbReference type="ARBA" id="ARBA00022723"/>
    </source>
</evidence>
<keyword evidence="4" id="KW-0408">Iron</keyword>
<dbReference type="Gene3D" id="3.90.380.10">
    <property type="entry name" value="Naphthalene 1,2-dioxygenase Alpha Subunit, Chain A, domain 1"/>
    <property type="match status" value="1"/>
</dbReference>
<proteinExistence type="predicted"/>
<dbReference type="InterPro" id="IPR017941">
    <property type="entry name" value="Rieske_2Fe-2S"/>
</dbReference>
<comment type="caution">
    <text evidence="7">The sequence shown here is derived from an EMBL/GenBank/DDBJ whole genome shotgun (WGS) entry which is preliminary data.</text>
</comment>
<dbReference type="PROSITE" id="PS51296">
    <property type="entry name" value="RIESKE"/>
    <property type="match status" value="1"/>
</dbReference>
<dbReference type="SUPFAM" id="SSF50022">
    <property type="entry name" value="ISP domain"/>
    <property type="match status" value="1"/>
</dbReference>
<evidence type="ECO:0000256" key="4">
    <source>
        <dbReference type="ARBA" id="ARBA00023004"/>
    </source>
</evidence>
<name>A0A7X9X6F0_9BURK</name>
<dbReference type="SUPFAM" id="SSF55961">
    <property type="entry name" value="Bet v1-like"/>
    <property type="match status" value="1"/>
</dbReference>
<sequence length="371" mass="43200">MAVPNLKQVPALSRANELNVEGEARVYRSMRYFWHVVAYSHEVTDKPVGFTLLEHDIVIVRLNGEISVFDDLCPHRGTRLSLGHVRDGCRLECPYHGWQFDQEGELTLAPQRADLAGQLRARTRKYLSVERYGMIWACLEDKPYFPLPEYPVWDDADFHYVAVTPAEDWKCSAPRRVENYTDYSHFAILHDGYLADRTVPEVPPHEVFRNDNRLENVQGEGSWVRVPIDSAAWGGKDKPADPYLRLHFNWRVFMPLTCVYDITFQDGNRYHLLFHPTPMGPKKIRNFTVSSRDFGDPAKADAELGDFVKFIYDQDRWVVESQRPEELPEDLTREMHVKGVDKYSVEYRLWLLELAKELGKPAIHVHEEKTR</sequence>
<dbReference type="InterPro" id="IPR036922">
    <property type="entry name" value="Rieske_2Fe-2S_sf"/>
</dbReference>
<dbReference type="InterPro" id="IPR044043">
    <property type="entry name" value="VanA_C_cat"/>
</dbReference>
<evidence type="ECO:0000256" key="5">
    <source>
        <dbReference type="ARBA" id="ARBA00023014"/>
    </source>
</evidence>
<gene>
    <name evidence="7" type="ORF">HHL14_16180</name>
</gene>